<evidence type="ECO:0000313" key="3">
    <source>
        <dbReference type="Proteomes" id="UP000218334"/>
    </source>
</evidence>
<name>A0A2H3B791_9AGAR</name>
<sequence length="111" mass="12241">MSRRAPFLCSRHGKLPLSLYLLLAGLRSISSTIAKRMRLHIQLNNRKQCPRRRLSFLGNECLHKAEEGKTAFLQSPYITVPHPDSDAGVTIAPTSAILALGNYGATSQLAR</sequence>
<evidence type="ECO:0000313" key="2">
    <source>
        <dbReference type="EMBL" id="PBK66735.1"/>
    </source>
</evidence>
<evidence type="ECO:0000256" key="1">
    <source>
        <dbReference type="SAM" id="SignalP"/>
    </source>
</evidence>
<dbReference type="Proteomes" id="UP000218334">
    <property type="component" value="Unassembled WGS sequence"/>
</dbReference>
<reference evidence="3" key="1">
    <citation type="journal article" date="2017" name="Nat. Ecol. Evol.">
        <title>Genome expansion and lineage-specific genetic innovations in the forest pathogenic fungi Armillaria.</title>
        <authorList>
            <person name="Sipos G."/>
            <person name="Prasanna A.N."/>
            <person name="Walter M.C."/>
            <person name="O'Connor E."/>
            <person name="Balint B."/>
            <person name="Krizsan K."/>
            <person name="Kiss B."/>
            <person name="Hess J."/>
            <person name="Varga T."/>
            <person name="Slot J."/>
            <person name="Riley R."/>
            <person name="Boka B."/>
            <person name="Rigling D."/>
            <person name="Barry K."/>
            <person name="Lee J."/>
            <person name="Mihaltcheva S."/>
            <person name="LaButti K."/>
            <person name="Lipzen A."/>
            <person name="Waldron R."/>
            <person name="Moloney N.M."/>
            <person name="Sperisen C."/>
            <person name="Kredics L."/>
            <person name="Vagvoelgyi C."/>
            <person name="Patrignani A."/>
            <person name="Fitzpatrick D."/>
            <person name="Nagy I."/>
            <person name="Doyle S."/>
            <person name="Anderson J.B."/>
            <person name="Grigoriev I.V."/>
            <person name="Gueldener U."/>
            <person name="Muensterkoetter M."/>
            <person name="Nagy L.G."/>
        </authorList>
    </citation>
    <scope>NUCLEOTIDE SEQUENCE [LARGE SCALE GENOMIC DNA]</scope>
    <source>
        <strain evidence="3">28-4</strain>
    </source>
</reference>
<feature type="chain" id="PRO_5013547499" evidence="1">
    <location>
        <begin position="35"/>
        <end position="111"/>
    </location>
</feature>
<gene>
    <name evidence="2" type="ORF">ARMSODRAFT_342345</name>
</gene>
<organism evidence="2 3">
    <name type="scientific">Armillaria solidipes</name>
    <dbReference type="NCBI Taxonomy" id="1076256"/>
    <lineage>
        <taxon>Eukaryota</taxon>
        <taxon>Fungi</taxon>
        <taxon>Dikarya</taxon>
        <taxon>Basidiomycota</taxon>
        <taxon>Agaricomycotina</taxon>
        <taxon>Agaricomycetes</taxon>
        <taxon>Agaricomycetidae</taxon>
        <taxon>Agaricales</taxon>
        <taxon>Marasmiineae</taxon>
        <taxon>Physalacriaceae</taxon>
        <taxon>Armillaria</taxon>
    </lineage>
</organism>
<protein>
    <submittedName>
        <fullName evidence="2">Uncharacterized protein</fullName>
    </submittedName>
</protein>
<keyword evidence="1" id="KW-0732">Signal</keyword>
<keyword evidence="3" id="KW-1185">Reference proteome</keyword>
<accession>A0A2H3B791</accession>
<feature type="signal peptide" evidence="1">
    <location>
        <begin position="1"/>
        <end position="34"/>
    </location>
</feature>
<dbReference type="AlphaFoldDB" id="A0A2H3B791"/>
<proteinExistence type="predicted"/>
<dbReference type="EMBL" id="KZ293439">
    <property type="protein sequence ID" value="PBK66735.1"/>
    <property type="molecule type" value="Genomic_DNA"/>
</dbReference>